<gene>
    <name evidence="2" type="ORF">LJ757_02895</name>
</gene>
<comment type="caution">
    <text evidence="2">The sequence shown here is derived from an EMBL/GenBank/DDBJ whole genome shotgun (WGS) entry which is preliminary data.</text>
</comment>
<evidence type="ECO:0000313" key="2">
    <source>
        <dbReference type="EMBL" id="MCC3296751.1"/>
    </source>
</evidence>
<evidence type="ECO:0000313" key="3">
    <source>
        <dbReference type="Proteomes" id="UP001139158"/>
    </source>
</evidence>
<protein>
    <submittedName>
        <fullName evidence="2">DUF4166 domain-containing protein</fullName>
    </submittedName>
</protein>
<dbReference type="EMBL" id="JAJFZV010000001">
    <property type="protein sequence ID" value="MCC3296751.1"/>
    <property type="molecule type" value="Genomic_DNA"/>
</dbReference>
<dbReference type="Pfam" id="PF13761">
    <property type="entry name" value="DUF4166"/>
    <property type="match status" value="1"/>
</dbReference>
<dbReference type="AlphaFoldDB" id="A0A9X1MBN4"/>
<evidence type="ECO:0000259" key="1">
    <source>
        <dbReference type="Pfam" id="PF13761"/>
    </source>
</evidence>
<sequence length="226" mass="25726">MSEGSLYRRALGAEFDKLQPQLQDYFSLQPDEGRYGLGIGTFEVAGSPRPALRPLLSALPVRNAFFPDFGRDVPFTIRNYAHRDPFGRSSLTAVRSFRFDSGERIFEDTTSLTSPAGLTDYVGRRRNLATDLTLAVSGDGRMHMHSPHTRLFLGRLRIPVPVLAGADAHAEQWWDEDLGRFRIRTLVRQRQLGTVFVYDGSFTYGYREFDGVLPPDVEPEKWERRL</sequence>
<keyword evidence="3" id="KW-1185">Reference proteome</keyword>
<dbReference type="Proteomes" id="UP001139158">
    <property type="component" value="Unassembled WGS sequence"/>
</dbReference>
<name>A0A9X1MBN4_9MICC</name>
<reference evidence="2" key="1">
    <citation type="submission" date="2021-10" db="EMBL/GenBank/DDBJ databases">
        <title>Novel species in genus Arthrobacter.</title>
        <authorList>
            <person name="Liu Y."/>
        </authorList>
    </citation>
    <scope>NUCLEOTIDE SEQUENCE</scope>
    <source>
        <strain evidence="2">Zg-Y453</strain>
    </source>
</reference>
<dbReference type="InterPro" id="IPR025311">
    <property type="entry name" value="DUF4166"/>
</dbReference>
<proteinExistence type="predicted"/>
<accession>A0A9X1MBN4</accession>
<organism evidence="2 3">
    <name type="scientific">Arthrobacter caoxuetaonis</name>
    <dbReference type="NCBI Taxonomy" id="2886935"/>
    <lineage>
        <taxon>Bacteria</taxon>
        <taxon>Bacillati</taxon>
        <taxon>Actinomycetota</taxon>
        <taxon>Actinomycetes</taxon>
        <taxon>Micrococcales</taxon>
        <taxon>Micrococcaceae</taxon>
        <taxon>Arthrobacter</taxon>
    </lineage>
</organism>
<dbReference type="RefSeq" id="WP_227894481.1">
    <property type="nucleotide sequence ID" value="NZ_CP099466.1"/>
</dbReference>
<feature type="domain" description="DUF4166" evidence="1">
    <location>
        <begin position="18"/>
        <end position="202"/>
    </location>
</feature>